<feature type="compositionally biased region" description="Pro residues" evidence="1">
    <location>
        <begin position="163"/>
        <end position="175"/>
    </location>
</feature>
<keyword evidence="3" id="KW-1185">Reference proteome</keyword>
<feature type="region of interest" description="Disordered" evidence="1">
    <location>
        <begin position="1"/>
        <end position="37"/>
    </location>
</feature>
<feature type="region of interest" description="Disordered" evidence="1">
    <location>
        <begin position="122"/>
        <end position="256"/>
    </location>
</feature>
<gene>
    <name evidence="2" type="ORF">AGRA3207_004940</name>
</gene>
<dbReference type="RefSeq" id="WP_231329414.1">
    <property type="nucleotide sequence ID" value="NZ_CP059572.1"/>
</dbReference>
<evidence type="ECO:0000256" key="1">
    <source>
        <dbReference type="SAM" id="MobiDB-lite"/>
    </source>
</evidence>
<evidence type="ECO:0000313" key="2">
    <source>
        <dbReference type="EMBL" id="QXJ23743.1"/>
    </source>
</evidence>
<organism evidence="2 3">
    <name type="scientific">Actinomadura graeca</name>
    <dbReference type="NCBI Taxonomy" id="2750812"/>
    <lineage>
        <taxon>Bacteria</taxon>
        <taxon>Bacillati</taxon>
        <taxon>Actinomycetota</taxon>
        <taxon>Actinomycetes</taxon>
        <taxon>Streptosporangiales</taxon>
        <taxon>Thermomonosporaceae</taxon>
        <taxon>Actinomadura</taxon>
    </lineage>
</organism>
<reference evidence="2" key="1">
    <citation type="submission" date="2020-07" db="EMBL/GenBank/DDBJ databases">
        <authorList>
            <person name="Tarantini F.S."/>
            <person name="Hong K.W."/>
            <person name="Chan K.G."/>
        </authorList>
    </citation>
    <scope>NUCLEOTIDE SEQUENCE</scope>
    <source>
        <strain evidence="2">32-07</strain>
    </source>
</reference>
<feature type="compositionally biased region" description="Low complexity" evidence="1">
    <location>
        <begin position="21"/>
        <end position="33"/>
    </location>
</feature>
<dbReference type="EMBL" id="CP059572">
    <property type="protein sequence ID" value="QXJ23743.1"/>
    <property type="molecule type" value="Genomic_DNA"/>
</dbReference>
<accession>A0ABX8QYJ3</accession>
<evidence type="ECO:0000313" key="3">
    <source>
        <dbReference type="Proteomes" id="UP001049518"/>
    </source>
</evidence>
<dbReference type="Proteomes" id="UP001049518">
    <property type="component" value="Chromosome"/>
</dbReference>
<proteinExistence type="predicted"/>
<protein>
    <submittedName>
        <fullName evidence="2">Uncharacterized protein</fullName>
    </submittedName>
</protein>
<feature type="compositionally biased region" description="Low complexity" evidence="1">
    <location>
        <begin position="136"/>
        <end position="149"/>
    </location>
</feature>
<feature type="compositionally biased region" description="Basic and acidic residues" evidence="1">
    <location>
        <begin position="75"/>
        <end position="84"/>
    </location>
</feature>
<feature type="compositionally biased region" description="Basic and acidic residues" evidence="1">
    <location>
        <begin position="229"/>
        <end position="256"/>
    </location>
</feature>
<sequence length="256" mass="27080">MTERSPGAPDPAEPSHSGDVPAPGARPSAAPPADLGAVRRTDAIIEALAERRAAGSEGGDTIVRLLRALVTDVDEPARDPRDSPEPAPPTGPGSGPRRRGPRTIVALGVAGAMLASTGVAAAGDRAGEHTSAASVPATEAAGEAGGPRTEPNDTEVASFERPAPAPVSRPAPEPGRPGRADDNGRADYERFRNRLERLLAQPPRYRRPGYPTYGGRPGDQGAKSGEPSDDARRRLDDIRRRTQKRLDRYQNYPYDR</sequence>
<feature type="region of interest" description="Disordered" evidence="1">
    <location>
        <begin position="72"/>
        <end position="103"/>
    </location>
</feature>
<feature type="compositionally biased region" description="Basic and acidic residues" evidence="1">
    <location>
        <begin position="176"/>
        <end position="197"/>
    </location>
</feature>
<name>A0ABX8QYJ3_9ACTN</name>